<organism evidence="2 3">
    <name type="scientific">Heracleum sosnowskyi</name>
    <dbReference type="NCBI Taxonomy" id="360622"/>
    <lineage>
        <taxon>Eukaryota</taxon>
        <taxon>Viridiplantae</taxon>
        <taxon>Streptophyta</taxon>
        <taxon>Embryophyta</taxon>
        <taxon>Tracheophyta</taxon>
        <taxon>Spermatophyta</taxon>
        <taxon>Magnoliopsida</taxon>
        <taxon>eudicotyledons</taxon>
        <taxon>Gunneridae</taxon>
        <taxon>Pentapetalae</taxon>
        <taxon>asterids</taxon>
        <taxon>campanulids</taxon>
        <taxon>Apiales</taxon>
        <taxon>Apiaceae</taxon>
        <taxon>Apioideae</taxon>
        <taxon>apioid superclade</taxon>
        <taxon>Tordylieae</taxon>
        <taxon>Tordyliinae</taxon>
        <taxon>Heracleum</taxon>
    </lineage>
</organism>
<feature type="compositionally biased region" description="Polar residues" evidence="1">
    <location>
        <begin position="57"/>
        <end position="69"/>
    </location>
</feature>
<comment type="caution">
    <text evidence="2">The sequence shown here is derived from an EMBL/GenBank/DDBJ whole genome shotgun (WGS) entry which is preliminary data.</text>
</comment>
<evidence type="ECO:0000256" key="1">
    <source>
        <dbReference type="SAM" id="MobiDB-lite"/>
    </source>
</evidence>
<keyword evidence="3" id="KW-1185">Reference proteome</keyword>
<proteinExistence type="predicted"/>
<reference evidence="2" key="2">
    <citation type="submission" date="2023-05" db="EMBL/GenBank/DDBJ databases">
        <authorList>
            <person name="Schelkunov M.I."/>
        </authorList>
    </citation>
    <scope>NUCLEOTIDE SEQUENCE</scope>
    <source>
        <strain evidence="2">Hsosn_3</strain>
        <tissue evidence="2">Leaf</tissue>
    </source>
</reference>
<feature type="region of interest" description="Disordered" evidence="1">
    <location>
        <begin position="26"/>
        <end position="77"/>
    </location>
</feature>
<evidence type="ECO:0000313" key="3">
    <source>
        <dbReference type="Proteomes" id="UP001237642"/>
    </source>
</evidence>
<accession>A0AAD8HHD8</accession>
<feature type="compositionally biased region" description="Basic and acidic residues" evidence="1">
    <location>
        <begin position="34"/>
        <end position="47"/>
    </location>
</feature>
<dbReference type="EMBL" id="JAUIZM010000009">
    <property type="protein sequence ID" value="KAK1366404.1"/>
    <property type="molecule type" value="Genomic_DNA"/>
</dbReference>
<name>A0AAD8HHD8_9APIA</name>
<dbReference type="AlphaFoldDB" id="A0AAD8HHD8"/>
<protein>
    <submittedName>
        <fullName evidence="2">Uncharacterized protein</fullName>
    </submittedName>
</protein>
<reference evidence="2" key="1">
    <citation type="submission" date="2023-02" db="EMBL/GenBank/DDBJ databases">
        <title>Genome of toxic invasive species Heracleum sosnowskyi carries increased number of genes despite the absence of recent whole-genome duplications.</title>
        <authorList>
            <person name="Schelkunov M."/>
            <person name="Shtratnikova V."/>
            <person name="Makarenko M."/>
            <person name="Klepikova A."/>
            <person name="Omelchenko D."/>
            <person name="Novikova G."/>
            <person name="Obukhova E."/>
            <person name="Bogdanov V."/>
            <person name="Penin A."/>
            <person name="Logacheva M."/>
        </authorList>
    </citation>
    <scope>NUCLEOTIDE SEQUENCE</scope>
    <source>
        <strain evidence="2">Hsosn_3</strain>
        <tissue evidence="2">Leaf</tissue>
    </source>
</reference>
<sequence>MRAEPRRKNHTMGAKWLRQGGIIPVSLVGMNDGEPQRKEGNGDHGTDNHTPIKLGISANNNGVGQSDMTGGNKGGDYSEVVTTVMPKNPHFLNDRREDNISDFEQIGLSITDPKRRRLDEPILERPNNNLNAKDDIMIESQEGNSQDSKNLLLAGAAMQTRQTS</sequence>
<gene>
    <name evidence="2" type="ORF">POM88_041965</name>
</gene>
<dbReference type="Proteomes" id="UP001237642">
    <property type="component" value="Unassembled WGS sequence"/>
</dbReference>
<evidence type="ECO:0000313" key="2">
    <source>
        <dbReference type="EMBL" id="KAK1366404.1"/>
    </source>
</evidence>